<dbReference type="RefSeq" id="WP_322498894.1">
    <property type="nucleotide sequence ID" value="NZ_JARGYU010000002.1"/>
</dbReference>
<dbReference type="SUPFAM" id="SSF88659">
    <property type="entry name" value="Sigma3 and sigma4 domains of RNA polymerase sigma factors"/>
    <property type="match status" value="2"/>
</dbReference>
<keyword evidence="2 6" id="KW-0805">Transcription regulation</keyword>
<keyword evidence="3 6" id="KW-0731">Sigma factor</keyword>
<dbReference type="InterPro" id="IPR007627">
    <property type="entry name" value="RNA_pol_sigma70_r2"/>
</dbReference>
<protein>
    <recommendedName>
        <fullName evidence="6">RNA polymerase sigma factor RpoD</fullName>
    </recommendedName>
    <alternativeName>
        <fullName evidence="6">Sigma-70</fullName>
    </alternativeName>
</protein>
<dbReference type="InterPro" id="IPR007624">
    <property type="entry name" value="RNA_pol_sigma70_r3"/>
</dbReference>
<keyword evidence="12" id="KW-1185">Reference proteome</keyword>
<evidence type="ECO:0000256" key="5">
    <source>
        <dbReference type="ARBA" id="ARBA00023163"/>
    </source>
</evidence>
<comment type="subunit">
    <text evidence="6">Interacts transiently with the RNA polymerase catalytic core.</text>
</comment>
<evidence type="ECO:0000256" key="4">
    <source>
        <dbReference type="ARBA" id="ARBA00023125"/>
    </source>
</evidence>
<feature type="region of interest" description="Sigma-70 factor domain-4" evidence="6">
    <location>
        <begin position="543"/>
        <end position="596"/>
    </location>
</feature>
<dbReference type="HAMAP" id="MF_00963">
    <property type="entry name" value="Sigma70_RpoD_SigA"/>
    <property type="match status" value="1"/>
</dbReference>
<dbReference type="SUPFAM" id="SSF88946">
    <property type="entry name" value="Sigma2 domain of RNA polymerase sigma factors"/>
    <property type="match status" value="1"/>
</dbReference>
<evidence type="ECO:0000259" key="9">
    <source>
        <dbReference type="PROSITE" id="PS00715"/>
    </source>
</evidence>
<keyword evidence="4 6" id="KW-0238">DNA-binding</keyword>
<feature type="DNA-binding region" description="H-T-H motif" evidence="6">
    <location>
        <begin position="569"/>
        <end position="588"/>
    </location>
</feature>
<feature type="domain" description="RNA polymerase sigma-70" evidence="10">
    <location>
        <begin position="568"/>
        <end position="594"/>
    </location>
</feature>
<evidence type="ECO:0000313" key="12">
    <source>
        <dbReference type="Proteomes" id="UP001289135"/>
    </source>
</evidence>
<feature type="compositionally biased region" description="Acidic residues" evidence="8">
    <location>
        <begin position="622"/>
        <end position="641"/>
    </location>
</feature>
<keyword evidence="1 6" id="KW-0963">Cytoplasm</keyword>
<dbReference type="Pfam" id="PF04546">
    <property type="entry name" value="Sigma70_ner"/>
    <property type="match status" value="1"/>
</dbReference>
<dbReference type="NCBIfam" id="TIGR02393">
    <property type="entry name" value="RpoD_Cterm"/>
    <property type="match status" value="1"/>
</dbReference>
<evidence type="ECO:0000256" key="7">
    <source>
        <dbReference type="SAM" id="Coils"/>
    </source>
</evidence>
<dbReference type="Gene3D" id="1.10.601.10">
    <property type="entry name" value="RNA Polymerase Primary Sigma Factor"/>
    <property type="match status" value="1"/>
</dbReference>
<sequence length="652" mass="75276">MTKKNDKEFEDTEEQKKLDSIILQVDNDEDDFFLEDESIVEPVSLEGDKEDVVSTDDLKNPEFSASDYKSSGDIFKLYLRAMGGIKLLTRETEIAIAEDITNGKYKKIRILFSFPISLKKIIEWAESINMGNMSIREIIDVETMYFREFNQDELDSHISREESIFDDFDDETEENDEEVNSMTEMENVLFESVTILLNKAKNIAQEILELQKIKLKNYCSTFLIEEKKISNNEINNIKYSEEYYNNKIIELSECMRQLYINENVSQNIADILQEQNKNILSYENEILKICISSDINRIKFLNLYHGSDNLDWVQNVKKIAGKNFDFPSWSAKIKDILKKMANYAVEIGLDLITFKESINSLRQAERKIKIAKEQMIEANLRLVISIAKRYANRGLQFLDLVQEGNIGLMKAVDKFDPQRGYKFSTYATWWIRQAITRSIADQARTIRIPVHMIETINKMLRIIKQLIHELGREPTPEEIAEKMGQSVEKIIKTLKIAKEPVSLENKVSSDDSSVLADFIQDPNSVTPLDAAICNSLRKITTAVLSSLTPREERVLRMRFGIGLRSDHTLEQVGHLFDVTRERIRQIEAKALRKMRRPSRCRGLAGFLETKNNKKPLYQNNDSGDDSSTDDSDYDGGYDNDTDEKYNSEANAE</sequence>
<dbReference type="PANTHER" id="PTHR30603">
    <property type="entry name" value="RNA POLYMERASE SIGMA FACTOR RPO"/>
    <property type="match status" value="1"/>
</dbReference>
<organism evidence="11 12">
    <name type="scientific">Lyticum sinuosum</name>
    <dbReference type="NCBI Taxonomy" id="1332059"/>
    <lineage>
        <taxon>Bacteria</taxon>
        <taxon>Pseudomonadati</taxon>
        <taxon>Pseudomonadota</taxon>
        <taxon>Alphaproteobacteria</taxon>
        <taxon>Rickettsiales</taxon>
        <taxon>Lyticum</taxon>
    </lineage>
</organism>
<comment type="subcellular location">
    <subcellularLocation>
        <location evidence="6">Cytoplasm</location>
    </subcellularLocation>
</comment>
<evidence type="ECO:0000256" key="1">
    <source>
        <dbReference type="ARBA" id="ARBA00022490"/>
    </source>
</evidence>
<dbReference type="InterPro" id="IPR013324">
    <property type="entry name" value="RNA_pol_sigma_r3/r4-like"/>
</dbReference>
<dbReference type="GO" id="GO:0003677">
    <property type="term" value="F:DNA binding"/>
    <property type="evidence" value="ECO:0007669"/>
    <property type="project" value="UniProtKB-UniRule"/>
</dbReference>
<gene>
    <name evidence="6" type="primary">rpoD</name>
    <name evidence="11" type="ORF">Lyticum_00653</name>
</gene>
<dbReference type="PROSITE" id="PS00715">
    <property type="entry name" value="SIGMA70_1"/>
    <property type="match status" value="1"/>
</dbReference>
<dbReference type="PRINTS" id="PR00046">
    <property type="entry name" value="SIGMA70FCT"/>
</dbReference>
<dbReference type="InterPro" id="IPR050239">
    <property type="entry name" value="Sigma-70_RNA_pol_init_factors"/>
</dbReference>
<keyword evidence="5 6" id="KW-0804">Transcription</keyword>
<dbReference type="InterPro" id="IPR012760">
    <property type="entry name" value="RNA_pol_sigma_RpoD_C"/>
</dbReference>
<dbReference type="Pfam" id="PF04542">
    <property type="entry name" value="Sigma70_r2"/>
    <property type="match status" value="1"/>
</dbReference>
<feature type="region of interest" description="Disordered" evidence="8">
    <location>
        <begin position="611"/>
        <end position="652"/>
    </location>
</feature>
<accession>A0AAE4VKH4</accession>
<evidence type="ECO:0000259" key="10">
    <source>
        <dbReference type="PROSITE" id="PS00716"/>
    </source>
</evidence>
<proteinExistence type="inferred from homology"/>
<dbReference type="GO" id="GO:0016987">
    <property type="term" value="F:sigma factor activity"/>
    <property type="evidence" value="ECO:0007669"/>
    <property type="project" value="UniProtKB-UniRule"/>
</dbReference>
<dbReference type="PANTHER" id="PTHR30603:SF60">
    <property type="entry name" value="RNA POLYMERASE SIGMA FACTOR RPOD"/>
    <property type="match status" value="1"/>
</dbReference>
<dbReference type="PROSITE" id="PS00716">
    <property type="entry name" value="SIGMA70_2"/>
    <property type="match status" value="1"/>
</dbReference>
<feature type="coiled-coil region" evidence="7">
    <location>
        <begin position="354"/>
        <end position="381"/>
    </location>
</feature>
<dbReference type="InterPro" id="IPR014284">
    <property type="entry name" value="RNA_pol_sigma-70_dom"/>
</dbReference>
<reference evidence="11" key="1">
    <citation type="submission" date="2023-02" db="EMBL/GenBank/DDBJ databases">
        <title>Host association and intracellularity evolved multiple times independently in the Rickettsiales.</title>
        <authorList>
            <person name="Castelli M."/>
            <person name="Nardi T."/>
            <person name="Gammuto L."/>
            <person name="Bellinzona G."/>
            <person name="Sabaneyeva E."/>
            <person name="Potekhin A."/>
            <person name="Serra V."/>
            <person name="Petroni G."/>
            <person name="Sassera D."/>
        </authorList>
    </citation>
    <scope>NUCLEOTIDE SEQUENCE</scope>
    <source>
        <strain evidence="11">USBL-36I1</strain>
    </source>
</reference>
<evidence type="ECO:0000256" key="8">
    <source>
        <dbReference type="SAM" id="MobiDB-lite"/>
    </source>
</evidence>
<dbReference type="AlphaFoldDB" id="A0AAE4VKH4"/>
<dbReference type="InterPro" id="IPR007631">
    <property type="entry name" value="RNA_pol_sigma_70_non-ess"/>
</dbReference>
<evidence type="ECO:0000256" key="3">
    <source>
        <dbReference type="ARBA" id="ARBA00023082"/>
    </source>
</evidence>
<dbReference type="InterPro" id="IPR013325">
    <property type="entry name" value="RNA_pol_sigma_r2"/>
</dbReference>
<dbReference type="Proteomes" id="UP001289135">
    <property type="component" value="Unassembled WGS sequence"/>
</dbReference>
<comment type="caution">
    <text evidence="11">The sequence shown here is derived from an EMBL/GenBank/DDBJ whole genome shotgun (WGS) entry which is preliminary data.</text>
</comment>
<dbReference type="Pfam" id="PF04539">
    <property type="entry name" value="Sigma70_r3"/>
    <property type="match status" value="1"/>
</dbReference>
<dbReference type="Pfam" id="PF00140">
    <property type="entry name" value="Sigma70_r1_2"/>
    <property type="match status" value="1"/>
</dbReference>
<dbReference type="InterPro" id="IPR009042">
    <property type="entry name" value="RNA_pol_sigma70_r1_2"/>
</dbReference>
<evidence type="ECO:0000256" key="6">
    <source>
        <dbReference type="HAMAP-Rule" id="MF_00963"/>
    </source>
</evidence>
<dbReference type="Pfam" id="PF04545">
    <property type="entry name" value="Sigma70_r4"/>
    <property type="match status" value="1"/>
</dbReference>
<name>A0AAE4VKH4_9RICK</name>
<dbReference type="GO" id="GO:0005737">
    <property type="term" value="C:cytoplasm"/>
    <property type="evidence" value="ECO:0007669"/>
    <property type="project" value="UniProtKB-SubCell"/>
</dbReference>
<feature type="short sequence motif" description="Interaction with polymerase core subunit RpoC" evidence="6">
    <location>
        <begin position="399"/>
        <end position="402"/>
    </location>
</feature>
<dbReference type="InterPro" id="IPR000943">
    <property type="entry name" value="RNA_pol_sigma70"/>
</dbReference>
<dbReference type="NCBIfam" id="TIGR02937">
    <property type="entry name" value="sigma70-ECF"/>
    <property type="match status" value="1"/>
</dbReference>
<dbReference type="InterPro" id="IPR028630">
    <property type="entry name" value="Sigma70_RpoD"/>
</dbReference>
<dbReference type="InterPro" id="IPR036388">
    <property type="entry name" value="WH-like_DNA-bd_sf"/>
</dbReference>
<evidence type="ECO:0000313" key="11">
    <source>
        <dbReference type="EMBL" id="MDZ5761472.1"/>
    </source>
</evidence>
<comment type="function">
    <text evidence="6">Sigma factors are initiation factors that promote the attachment of RNA polymerase to specific initiation sites and are then released. This sigma factor is the primary sigma factor during exponential growth.</text>
</comment>
<dbReference type="Gene3D" id="1.10.10.10">
    <property type="entry name" value="Winged helix-like DNA-binding domain superfamily/Winged helix DNA-binding domain"/>
    <property type="match status" value="2"/>
</dbReference>
<comment type="similarity">
    <text evidence="6">Belongs to the sigma-70 factor family. RpoD/SigA subfamily.</text>
</comment>
<dbReference type="EMBL" id="JARGYU010000002">
    <property type="protein sequence ID" value="MDZ5761472.1"/>
    <property type="molecule type" value="Genomic_DNA"/>
</dbReference>
<dbReference type="InterPro" id="IPR007630">
    <property type="entry name" value="RNA_pol_sigma70_r4"/>
</dbReference>
<dbReference type="NCBIfam" id="NF004208">
    <property type="entry name" value="PRK05658.1"/>
    <property type="match status" value="1"/>
</dbReference>
<feature type="domain" description="RNA polymerase sigma-70" evidence="9">
    <location>
        <begin position="399"/>
        <end position="412"/>
    </location>
</feature>
<keyword evidence="7" id="KW-0175">Coiled coil</keyword>
<dbReference type="FunFam" id="1.10.601.10:FF:000001">
    <property type="entry name" value="RNA polymerase sigma factor SigA"/>
    <property type="match status" value="1"/>
</dbReference>
<feature type="region of interest" description="Sigma-70 factor domain-2" evidence="6">
    <location>
        <begin position="375"/>
        <end position="445"/>
    </location>
</feature>
<evidence type="ECO:0000256" key="2">
    <source>
        <dbReference type="ARBA" id="ARBA00023015"/>
    </source>
</evidence>
<dbReference type="GO" id="GO:0006352">
    <property type="term" value="P:DNA-templated transcription initiation"/>
    <property type="evidence" value="ECO:0007669"/>
    <property type="project" value="UniProtKB-UniRule"/>
</dbReference>
<feature type="region of interest" description="Sigma-70 factor domain-3" evidence="6">
    <location>
        <begin position="454"/>
        <end position="530"/>
    </location>
</feature>
<dbReference type="CDD" id="cd06171">
    <property type="entry name" value="Sigma70_r4"/>
    <property type="match status" value="1"/>
</dbReference>